<protein>
    <submittedName>
        <fullName evidence="1">Uncharacterized protein</fullName>
    </submittedName>
</protein>
<comment type="caution">
    <text evidence="1">The sequence shown here is derived from an EMBL/GenBank/DDBJ whole genome shotgun (WGS) entry which is preliminary data.</text>
</comment>
<evidence type="ECO:0000313" key="1">
    <source>
        <dbReference type="EMBL" id="KAJ7527179.1"/>
    </source>
</evidence>
<keyword evidence="2" id="KW-1185">Reference proteome</keyword>
<dbReference type="Proteomes" id="UP001162992">
    <property type="component" value="Chromosome 16"/>
</dbReference>
<organism evidence="1 2">
    <name type="scientific">Diphasiastrum complanatum</name>
    <name type="common">Issler's clubmoss</name>
    <name type="synonym">Lycopodium complanatum</name>
    <dbReference type="NCBI Taxonomy" id="34168"/>
    <lineage>
        <taxon>Eukaryota</taxon>
        <taxon>Viridiplantae</taxon>
        <taxon>Streptophyta</taxon>
        <taxon>Embryophyta</taxon>
        <taxon>Tracheophyta</taxon>
        <taxon>Lycopodiopsida</taxon>
        <taxon>Lycopodiales</taxon>
        <taxon>Lycopodiaceae</taxon>
        <taxon>Lycopodioideae</taxon>
        <taxon>Diphasiastrum</taxon>
    </lineage>
</organism>
<accession>A0ACC2BBM7</accession>
<gene>
    <name evidence="1" type="ORF">O6H91_16G040600</name>
</gene>
<name>A0ACC2BBM7_DIPCM</name>
<proteinExistence type="predicted"/>
<dbReference type="EMBL" id="CM055107">
    <property type="protein sequence ID" value="KAJ7527179.1"/>
    <property type="molecule type" value="Genomic_DNA"/>
</dbReference>
<evidence type="ECO:0000313" key="2">
    <source>
        <dbReference type="Proteomes" id="UP001162992"/>
    </source>
</evidence>
<reference evidence="2" key="1">
    <citation type="journal article" date="2024" name="Proc. Natl. Acad. Sci. U.S.A.">
        <title>Extraordinary preservation of gene collinearity over three hundred million years revealed in homosporous lycophytes.</title>
        <authorList>
            <person name="Li C."/>
            <person name="Wickell D."/>
            <person name="Kuo L.Y."/>
            <person name="Chen X."/>
            <person name="Nie B."/>
            <person name="Liao X."/>
            <person name="Peng D."/>
            <person name="Ji J."/>
            <person name="Jenkins J."/>
            <person name="Williams M."/>
            <person name="Shu S."/>
            <person name="Plott C."/>
            <person name="Barry K."/>
            <person name="Rajasekar S."/>
            <person name="Grimwood J."/>
            <person name="Han X."/>
            <person name="Sun S."/>
            <person name="Hou Z."/>
            <person name="He W."/>
            <person name="Dai G."/>
            <person name="Sun C."/>
            <person name="Schmutz J."/>
            <person name="Leebens-Mack J.H."/>
            <person name="Li F.W."/>
            <person name="Wang L."/>
        </authorList>
    </citation>
    <scope>NUCLEOTIDE SEQUENCE [LARGE SCALE GENOMIC DNA]</scope>
    <source>
        <strain evidence="2">cv. PW_Plant_1</strain>
    </source>
</reference>
<sequence length="78" mass="8759">MDIWSCFLHVLVSVGSRWMPLLSDLQNCGHRKLRVGDGGNHHAGFGVFSYLWPNRSVPLSTEDKKLVMDSTRTMVSAL</sequence>